<evidence type="ECO:0000313" key="3">
    <source>
        <dbReference type="Proteomes" id="UP000008782"/>
    </source>
</evidence>
<dbReference type="OrthoDB" id="10359283at2759"/>
<evidence type="ECO:0000313" key="2">
    <source>
        <dbReference type="EMBL" id="EFQ36136.1"/>
    </source>
</evidence>
<dbReference type="GeneID" id="24416645"/>
<protein>
    <submittedName>
        <fullName evidence="2">Uncharacterized protein</fullName>
    </submittedName>
</protein>
<sequence length="203" mass="22632">MPSNNPRQLNLGNLIPKILTATFVLVLAILYAHTYHLGPSEIGAPLLSRQYTPPSETTVRICTALHSLRALEPDRPSSAPTPFDFFHLDARAAPFHPPRDAARIGSKNHQAVIKAVVKAGRENREMLDQSLWRGGGSSSAGQELAKAELADRASWFVTDMLIDDEARTYFLEHIQPRLNKLRTAIDAIEGLCGQMWRERGWEL</sequence>
<dbReference type="VEuPathDB" id="FungiDB:GLRG_11280"/>
<keyword evidence="1" id="KW-0472">Membrane</keyword>
<keyword evidence="1" id="KW-1133">Transmembrane helix</keyword>
<proteinExistence type="predicted"/>
<name>E3QZ48_COLGM</name>
<dbReference type="RefSeq" id="XP_008100156.1">
    <property type="nucleotide sequence ID" value="XM_008101965.1"/>
</dbReference>
<dbReference type="HOGENOM" id="CLU_1421339_0_0_1"/>
<dbReference type="EMBL" id="GG697410">
    <property type="protein sequence ID" value="EFQ36136.1"/>
    <property type="molecule type" value="Genomic_DNA"/>
</dbReference>
<gene>
    <name evidence="2" type="ORF">GLRG_11280</name>
</gene>
<reference evidence="3" key="1">
    <citation type="journal article" date="2012" name="Nat. Genet.">
        <title>Lifestyle transitions in plant pathogenic Colletotrichum fungi deciphered by genome and transcriptome analyses.</title>
        <authorList>
            <person name="O'Connell R.J."/>
            <person name="Thon M.R."/>
            <person name="Hacquard S."/>
            <person name="Amyotte S.G."/>
            <person name="Kleemann J."/>
            <person name="Torres M.F."/>
            <person name="Damm U."/>
            <person name="Buiate E.A."/>
            <person name="Epstein L."/>
            <person name="Alkan N."/>
            <person name="Altmueller J."/>
            <person name="Alvarado-Balderrama L."/>
            <person name="Bauser C.A."/>
            <person name="Becker C."/>
            <person name="Birren B.W."/>
            <person name="Chen Z."/>
            <person name="Choi J."/>
            <person name="Crouch J.A."/>
            <person name="Duvick J.P."/>
            <person name="Farman M.A."/>
            <person name="Gan P."/>
            <person name="Heiman D."/>
            <person name="Henrissat B."/>
            <person name="Howard R.J."/>
            <person name="Kabbage M."/>
            <person name="Koch C."/>
            <person name="Kracher B."/>
            <person name="Kubo Y."/>
            <person name="Law A.D."/>
            <person name="Lebrun M.-H."/>
            <person name="Lee Y.-H."/>
            <person name="Miyara I."/>
            <person name="Moore N."/>
            <person name="Neumann U."/>
            <person name="Nordstroem K."/>
            <person name="Panaccione D.G."/>
            <person name="Panstruga R."/>
            <person name="Place M."/>
            <person name="Proctor R.H."/>
            <person name="Prusky D."/>
            <person name="Rech G."/>
            <person name="Reinhardt R."/>
            <person name="Rollins J.A."/>
            <person name="Rounsley S."/>
            <person name="Schardl C.L."/>
            <person name="Schwartz D.C."/>
            <person name="Shenoy N."/>
            <person name="Shirasu K."/>
            <person name="Sikhakolli U.R."/>
            <person name="Stueber K."/>
            <person name="Sukno S.A."/>
            <person name="Sweigard J.A."/>
            <person name="Takano Y."/>
            <person name="Takahara H."/>
            <person name="Trail F."/>
            <person name="van der Does H.C."/>
            <person name="Voll L.M."/>
            <person name="Will I."/>
            <person name="Young S."/>
            <person name="Zeng Q."/>
            <person name="Zhang J."/>
            <person name="Zhou S."/>
            <person name="Dickman M.B."/>
            <person name="Schulze-Lefert P."/>
            <person name="Ver Loren van Themaat E."/>
            <person name="Ma L.-J."/>
            <person name="Vaillancourt L.J."/>
        </authorList>
    </citation>
    <scope>NUCLEOTIDE SEQUENCE [LARGE SCALE GENOMIC DNA]</scope>
    <source>
        <strain evidence="3">M1.001 / M2 / FGSC 10212</strain>
    </source>
</reference>
<organism evidence="3">
    <name type="scientific">Colletotrichum graminicola (strain M1.001 / M2 / FGSC 10212)</name>
    <name type="common">Maize anthracnose fungus</name>
    <name type="synonym">Glomerella graminicola</name>
    <dbReference type="NCBI Taxonomy" id="645133"/>
    <lineage>
        <taxon>Eukaryota</taxon>
        <taxon>Fungi</taxon>
        <taxon>Dikarya</taxon>
        <taxon>Ascomycota</taxon>
        <taxon>Pezizomycotina</taxon>
        <taxon>Sordariomycetes</taxon>
        <taxon>Hypocreomycetidae</taxon>
        <taxon>Glomerellales</taxon>
        <taxon>Glomerellaceae</taxon>
        <taxon>Colletotrichum</taxon>
        <taxon>Colletotrichum graminicola species complex</taxon>
    </lineage>
</organism>
<keyword evidence="1" id="KW-0812">Transmembrane</keyword>
<keyword evidence="3" id="KW-1185">Reference proteome</keyword>
<dbReference type="Proteomes" id="UP000008782">
    <property type="component" value="Unassembled WGS sequence"/>
</dbReference>
<accession>E3QZ48</accession>
<dbReference type="eggNOG" id="ENOG502T4YQ">
    <property type="taxonomic scope" value="Eukaryota"/>
</dbReference>
<evidence type="ECO:0000256" key="1">
    <source>
        <dbReference type="SAM" id="Phobius"/>
    </source>
</evidence>
<dbReference type="AlphaFoldDB" id="E3QZ48"/>
<feature type="transmembrane region" description="Helical" evidence="1">
    <location>
        <begin position="14"/>
        <end position="32"/>
    </location>
</feature>